<evidence type="ECO:0000256" key="2">
    <source>
        <dbReference type="PROSITE-ProRule" id="PRU00497"/>
    </source>
</evidence>
<accession>A0A0A1X0L5</accession>
<feature type="signal peptide" evidence="3">
    <location>
        <begin position="1"/>
        <end position="16"/>
    </location>
</feature>
<reference evidence="4" key="2">
    <citation type="journal article" date="2015" name="Gigascience">
        <title>Reconstructing a comprehensive transcriptome assembly of a white-pupal translocated strain of the pest fruit fly Bactrocera cucurbitae.</title>
        <authorList>
            <person name="Sim S.B."/>
            <person name="Calla B."/>
            <person name="Hall B."/>
            <person name="DeRego T."/>
            <person name="Geib S.M."/>
        </authorList>
    </citation>
    <scope>NUCLEOTIDE SEQUENCE</scope>
</reference>
<keyword evidence="1 2" id="KW-0193">Cuticle</keyword>
<dbReference type="GO" id="GO:0005615">
    <property type="term" value="C:extracellular space"/>
    <property type="evidence" value="ECO:0007669"/>
    <property type="project" value="TreeGrafter"/>
</dbReference>
<feature type="chain" id="PRO_5001982859" evidence="3">
    <location>
        <begin position="17"/>
        <end position="132"/>
    </location>
</feature>
<dbReference type="AlphaFoldDB" id="A0A0A1X0L5"/>
<dbReference type="GO" id="GO:0042302">
    <property type="term" value="F:structural constituent of cuticle"/>
    <property type="evidence" value="ECO:0007669"/>
    <property type="project" value="UniProtKB-UniRule"/>
</dbReference>
<dbReference type="PANTHER" id="PTHR12236">
    <property type="entry name" value="STRUCTURAL CONTITUENT OF CUTICLE"/>
    <property type="match status" value="1"/>
</dbReference>
<dbReference type="PROSITE" id="PS51155">
    <property type="entry name" value="CHIT_BIND_RR_2"/>
    <property type="match status" value="1"/>
</dbReference>
<sequence length="132" mass="15050">MMKFLIAFALVATVSAGLLVPQPQYHYSKQVEEYDAHPRYQFSYGVDDKVTGDSKSQYEERDGDVVHGHYSLIDADGFKRTVHYTSDPHNGFNAVVNREPLVKVSPVVPVAHYTHEPAVAYHHAPEYHQHHY</sequence>
<dbReference type="GeneID" id="105220664"/>
<dbReference type="EMBL" id="GBXI01009443">
    <property type="protein sequence ID" value="JAD04849.1"/>
    <property type="molecule type" value="Transcribed_RNA"/>
</dbReference>
<protein>
    <submittedName>
        <fullName evidence="4">Cuticle protein</fullName>
    </submittedName>
</protein>
<organism evidence="4">
    <name type="scientific">Zeugodacus cucurbitae</name>
    <name type="common">Melon fruit fly</name>
    <name type="synonym">Bactrocera cucurbitae</name>
    <dbReference type="NCBI Taxonomy" id="28588"/>
    <lineage>
        <taxon>Eukaryota</taxon>
        <taxon>Metazoa</taxon>
        <taxon>Ecdysozoa</taxon>
        <taxon>Arthropoda</taxon>
        <taxon>Hexapoda</taxon>
        <taxon>Insecta</taxon>
        <taxon>Pterygota</taxon>
        <taxon>Neoptera</taxon>
        <taxon>Endopterygota</taxon>
        <taxon>Diptera</taxon>
        <taxon>Brachycera</taxon>
        <taxon>Muscomorpha</taxon>
        <taxon>Tephritoidea</taxon>
        <taxon>Tephritidae</taxon>
        <taxon>Zeugodacus</taxon>
        <taxon>Zeugodacus</taxon>
    </lineage>
</organism>
<name>A0A0A1X0L5_ZEUCU</name>
<dbReference type="GO" id="GO:0031012">
    <property type="term" value="C:extracellular matrix"/>
    <property type="evidence" value="ECO:0007669"/>
    <property type="project" value="TreeGrafter"/>
</dbReference>
<evidence type="ECO:0000313" key="4">
    <source>
        <dbReference type="EMBL" id="JAD04849.1"/>
    </source>
</evidence>
<proteinExistence type="predicted"/>
<dbReference type="InterPro" id="IPR000618">
    <property type="entry name" value="Insect_cuticle"/>
</dbReference>
<evidence type="ECO:0000256" key="1">
    <source>
        <dbReference type="ARBA" id="ARBA00022460"/>
    </source>
</evidence>
<gene>
    <name evidence="4" type="primary">Ccp84Ab_9</name>
    <name evidence="4" type="ORF">g.1105</name>
</gene>
<dbReference type="PANTHER" id="PTHR12236:SF94">
    <property type="entry name" value="CCP84AA-RELATED"/>
    <property type="match status" value="1"/>
</dbReference>
<reference evidence="4" key="1">
    <citation type="submission" date="2014-11" db="EMBL/GenBank/DDBJ databases">
        <authorList>
            <person name="Geib S."/>
        </authorList>
    </citation>
    <scope>NUCLEOTIDE SEQUENCE</scope>
</reference>
<keyword evidence="3" id="KW-0732">Signal</keyword>
<dbReference type="PRINTS" id="PR00947">
    <property type="entry name" value="CUTICLE"/>
</dbReference>
<dbReference type="Pfam" id="PF00379">
    <property type="entry name" value="Chitin_bind_4"/>
    <property type="match status" value="1"/>
</dbReference>
<dbReference type="InterPro" id="IPR051217">
    <property type="entry name" value="Insect_Cuticle_Struc_Prot"/>
</dbReference>
<evidence type="ECO:0000256" key="3">
    <source>
        <dbReference type="SAM" id="SignalP"/>
    </source>
</evidence>
<dbReference type="OrthoDB" id="7789829at2759"/>